<organism evidence="2 3">
    <name type="scientific">Basidiobolus ranarum</name>
    <dbReference type="NCBI Taxonomy" id="34480"/>
    <lineage>
        <taxon>Eukaryota</taxon>
        <taxon>Fungi</taxon>
        <taxon>Fungi incertae sedis</taxon>
        <taxon>Zoopagomycota</taxon>
        <taxon>Entomophthoromycotina</taxon>
        <taxon>Basidiobolomycetes</taxon>
        <taxon>Basidiobolales</taxon>
        <taxon>Basidiobolaceae</taxon>
        <taxon>Basidiobolus</taxon>
    </lineage>
</organism>
<dbReference type="EMBL" id="JASJQH010000131">
    <property type="protein sequence ID" value="KAK9766709.1"/>
    <property type="molecule type" value="Genomic_DNA"/>
</dbReference>
<proteinExistence type="predicted"/>
<evidence type="ECO:0000256" key="1">
    <source>
        <dbReference type="SAM" id="SignalP"/>
    </source>
</evidence>
<evidence type="ECO:0000313" key="2">
    <source>
        <dbReference type="EMBL" id="KAK9766709.1"/>
    </source>
</evidence>
<gene>
    <name evidence="2" type="ORF">K7432_004016</name>
</gene>
<evidence type="ECO:0000313" key="3">
    <source>
        <dbReference type="Proteomes" id="UP001479436"/>
    </source>
</evidence>
<name>A0ABR2WYX6_9FUNG</name>
<comment type="caution">
    <text evidence="2">The sequence shown here is derived from an EMBL/GenBank/DDBJ whole genome shotgun (WGS) entry which is preliminary data.</text>
</comment>
<dbReference type="Proteomes" id="UP001479436">
    <property type="component" value="Unassembled WGS sequence"/>
</dbReference>
<protein>
    <submittedName>
        <fullName evidence="2">Uncharacterized protein</fullName>
    </submittedName>
</protein>
<reference evidence="2 3" key="1">
    <citation type="submission" date="2023-04" db="EMBL/GenBank/DDBJ databases">
        <title>Genome of Basidiobolus ranarum AG-B5.</title>
        <authorList>
            <person name="Stajich J.E."/>
            <person name="Carter-House D."/>
            <person name="Gryganskyi A."/>
        </authorList>
    </citation>
    <scope>NUCLEOTIDE SEQUENCE [LARGE SCALE GENOMIC DNA]</scope>
    <source>
        <strain evidence="2 3">AG-B5</strain>
    </source>
</reference>
<feature type="signal peptide" evidence="1">
    <location>
        <begin position="1"/>
        <end position="19"/>
    </location>
</feature>
<keyword evidence="1" id="KW-0732">Signal</keyword>
<accession>A0ABR2WYX6</accession>
<keyword evidence="3" id="KW-1185">Reference proteome</keyword>
<sequence length="151" mass="16649">MKSFFTTLALGTLISMASALPSNISNQCDGWSVAPLEHTSGVQDAFAAKNKVTLKWSIDNSKVKYIREIDLVSAKSGEFLHTQLRRYPGLEATDEQVSFTLSVPLCLQREGEYYLEVFASTPGNEADCSLRTPTFKITPDPNGDYSICESQ</sequence>
<feature type="chain" id="PRO_5046812733" evidence="1">
    <location>
        <begin position="20"/>
        <end position="151"/>
    </location>
</feature>